<proteinExistence type="inferred from homology"/>
<dbReference type="AlphaFoldDB" id="A0A1D8B0G4"/>
<dbReference type="Pfam" id="PF01032">
    <property type="entry name" value="FecCD"/>
    <property type="match status" value="1"/>
</dbReference>
<dbReference type="InterPro" id="IPR000522">
    <property type="entry name" value="ABC_transptr_permease_BtuC"/>
</dbReference>
<feature type="transmembrane region" description="Helical" evidence="8">
    <location>
        <begin position="118"/>
        <end position="137"/>
    </location>
</feature>
<reference evidence="9 10" key="1">
    <citation type="submission" date="2016-09" db="EMBL/GenBank/DDBJ databases">
        <title>Complete genome sequence of Actinomyces hongkongensis HKU8.</title>
        <authorList>
            <person name="Gao Y.-X."/>
            <person name="Zhou Y.-Y."/>
            <person name="Xie Y."/>
            <person name="Wang M."/>
            <person name="Wang S.-J."/>
            <person name="Shen S.-G."/>
        </authorList>
    </citation>
    <scope>NUCLEOTIDE SEQUENCE [LARGE SCALE GENOMIC DNA]</scope>
    <source>
        <strain evidence="9 10">HKU8</strain>
    </source>
</reference>
<dbReference type="Gene3D" id="1.10.3470.10">
    <property type="entry name" value="ABC transporter involved in vitamin B12 uptake, BtuC"/>
    <property type="match status" value="1"/>
</dbReference>
<name>A0A1D8B0G4_9ACTO</name>
<keyword evidence="6 8" id="KW-1133">Transmembrane helix</keyword>
<evidence type="ECO:0000313" key="10">
    <source>
        <dbReference type="Proteomes" id="UP000095214"/>
    </source>
</evidence>
<organism evidence="9 10">
    <name type="scientific">Pauljensenia hongkongensis</name>
    <dbReference type="NCBI Taxonomy" id="178339"/>
    <lineage>
        <taxon>Bacteria</taxon>
        <taxon>Bacillati</taxon>
        <taxon>Actinomycetota</taxon>
        <taxon>Actinomycetes</taxon>
        <taxon>Actinomycetales</taxon>
        <taxon>Actinomycetaceae</taxon>
        <taxon>Pauljensenia</taxon>
    </lineage>
</organism>
<dbReference type="KEGG" id="phon:BH719_01020"/>
<evidence type="ECO:0000256" key="3">
    <source>
        <dbReference type="ARBA" id="ARBA00022448"/>
    </source>
</evidence>
<dbReference type="EMBL" id="CP017298">
    <property type="protein sequence ID" value="AOS46639.1"/>
    <property type="molecule type" value="Genomic_DNA"/>
</dbReference>
<dbReference type="GO" id="GO:0005886">
    <property type="term" value="C:plasma membrane"/>
    <property type="evidence" value="ECO:0007669"/>
    <property type="project" value="UniProtKB-SubCell"/>
</dbReference>
<evidence type="ECO:0000256" key="7">
    <source>
        <dbReference type="ARBA" id="ARBA00023136"/>
    </source>
</evidence>
<dbReference type="PANTHER" id="PTHR30472">
    <property type="entry name" value="FERRIC ENTEROBACTIN TRANSPORT SYSTEM PERMEASE PROTEIN"/>
    <property type="match status" value="1"/>
</dbReference>
<dbReference type="Proteomes" id="UP000095214">
    <property type="component" value="Chromosome"/>
</dbReference>
<dbReference type="InterPro" id="IPR037294">
    <property type="entry name" value="ABC_BtuC-like"/>
</dbReference>
<feature type="transmembrane region" description="Helical" evidence="8">
    <location>
        <begin position="213"/>
        <end position="235"/>
    </location>
</feature>
<keyword evidence="4" id="KW-1003">Cell membrane</keyword>
<dbReference type="GO" id="GO:0022857">
    <property type="term" value="F:transmembrane transporter activity"/>
    <property type="evidence" value="ECO:0007669"/>
    <property type="project" value="InterPro"/>
</dbReference>
<evidence type="ECO:0000313" key="9">
    <source>
        <dbReference type="EMBL" id="AOS46639.1"/>
    </source>
</evidence>
<evidence type="ECO:0000256" key="6">
    <source>
        <dbReference type="ARBA" id="ARBA00022989"/>
    </source>
</evidence>
<keyword evidence="3" id="KW-0813">Transport</keyword>
<protein>
    <submittedName>
        <fullName evidence="9">ABC transporter permease</fullName>
    </submittedName>
</protein>
<comment type="similarity">
    <text evidence="2">Belongs to the binding-protein-dependent transport system permease family. FecCD subfamily.</text>
</comment>
<feature type="transmembrane region" description="Helical" evidence="8">
    <location>
        <begin position="261"/>
        <end position="288"/>
    </location>
</feature>
<gene>
    <name evidence="9" type="ORF">BH719_01020</name>
</gene>
<dbReference type="PANTHER" id="PTHR30472:SF24">
    <property type="entry name" value="FERRIC ENTEROBACTIN TRANSPORT SYSTEM PERMEASE PROTEIN FEPG"/>
    <property type="match status" value="1"/>
</dbReference>
<keyword evidence="10" id="KW-1185">Reference proteome</keyword>
<dbReference type="CDD" id="cd06550">
    <property type="entry name" value="TM_ABC_iron-siderophores_like"/>
    <property type="match status" value="1"/>
</dbReference>
<evidence type="ECO:0000256" key="1">
    <source>
        <dbReference type="ARBA" id="ARBA00004651"/>
    </source>
</evidence>
<sequence>MSGRSGRPARARYAVARAAGLSIRAHRRSALVTTAAVVAVLALAAHSLALGDYGLSAAESYRRLLGDAGPGDDFLGVYFVQSVRLPRTIAGIGVGAALGLSGRLFQVVSSNALGSPDIVGFTAGSASGALVAIIVLGSTPVATAIGAVIGGVVSGALILALAGGTRLAGARVVLVGIGVSAALRALNSLLLVKAPLEAAQRAQMWSAGSLSGVTTVRTVALVAALAACLPALTWLSRPLALIPLGDDAATALGARTGRTRLVAVCTGIVLVSMAIAVAGPVAFVALAAPHIAHRLTGAPGSLLAPSAAVGALLVLGSDIVAQRLIAPGELAVGVVTGCAGGVYLLVLLAHEYRRNRI</sequence>
<evidence type="ECO:0000256" key="8">
    <source>
        <dbReference type="SAM" id="Phobius"/>
    </source>
</evidence>
<feature type="transmembrane region" description="Helical" evidence="8">
    <location>
        <begin position="144"/>
        <end position="162"/>
    </location>
</feature>
<dbReference type="SUPFAM" id="SSF81345">
    <property type="entry name" value="ABC transporter involved in vitamin B12 uptake, BtuC"/>
    <property type="match status" value="1"/>
</dbReference>
<feature type="transmembrane region" description="Helical" evidence="8">
    <location>
        <begin position="168"/>
        <end position="192"/>
    </location>
</feature>
<keyword evidence="5 8" id="KW-0812">Transmembrane</keyword>
<evidence type="ECO:0000256" key="2">
    <source>
        <dbReference type="ARBA" id="ARBA00007935"/>
    </source>
</evidence>
<feature type="transmembrane region" description="Helical" evidence="8">
    <location>
        <begin position="330"/>
        <end position="349"/>
    </location>
</feature>
<dbReference type="RefSeq" id="WP_009399993.1">
    <property type="nucleotide sequence ID" value="NZ_CP017298.1"/>
</dbReference>
<dbReference type="GO" id="GO:0033214">
    <property type="term" value="P:siderophore-iron import into cell"/>
    <property type="evidence" value="ECO:0007669"/>
    <property type="project" value="TreeGrafter"/>
</dbReference>
<dbReference type="STRING" id="178339.BH719_01020"/>
<accession>A0A1D8B0G4</accession>
<evidence type="ECO:0000256" key="5">
    <source>
        <dbReference type="ARBA" id="ARBA00022692"/>
    </source>
</evidence>
<comment type="subcellular location">
    <subcellularLocation>
        <location evidence="1">Cell membrane</location>
        <topology evidence="1">Multi-pass membrane protein</topology>
    </subcellularLocation>
</comment>
<evidence type="ECO:0000256" key="4">
    <source>
        <dbReference type="ARBA" id="ARBA00022475"/>
    </source>
</evidence>
<keyword evidence="7 8" id="KW-0472">Membrane</keyword>